<dbReference type="GeneID" id="94344172"/>
<dbReference type="AlphaFoldDB" id="A0A976FPI7"/>
<dbReference type="RefSeq" id="XP_067820062.1">
    <property type="nucleotide sequence ID" value="XM_067958501.1"/>
</dbReference>
<comment type="caution">
    <text evidence="1">The sequence shown here is derived from an EMBL/GenBank/DDBJ whole genome shotgun (WGS) entry which is preliminary data.</text>
</comment>
<dbReference type="EMBL" id="SHOA02000001">
    <property type="protein sequence ID" value="TDH70563.1"/>
    <property type="molecule type" value="Genomic_DNA"/>
</dbReference>
<protein>
    <submittedName>
        <fullName evidence="1">Uncharacterized protein</fullName>
    </submittedName>
</protein>
<dbReference type="Proteomes" id="UP000294530">
    <property type="component" value="Unassembled WGS sequence"/>
</dbReference>
<gene>
    <name evidence="1" type="ORF">CCR75_000393</name>
</gene>
<name>A0A976FPI7_BRELC</name>
<proteinExistence type="predicted"/>
<keyword evidence="2" id="KW-1185">Reference proteome</keyword>
<reference evidence="1 2" key="1">
    <citation type="journal article" date="2021" name="Genome Biol.">
        <title>AFLAP: assembly-free linkage analysis pipeline using k-mers from genome sequencing data.</title>
        <authorList>
            <person name="Fletcher K."/>
            <person name="Zhang L."/>
            <person name="Gil J."/>
            <person name="Han R."/>
            <person name="Cavanaugh K."/>
            <person name="Michelmore R."/>
        </authorList>
    </citation>
    <scope>NUCLEOTIDE SEQUENCE [LARGE SCALE GENOMIC DNA]</scope>
    <source>
        <strain evidence="1 2">SF5</strain>
    </source>
</reference>
<evidence type="ECO:0000313" key="2">
    <source>
        <dbReference type="Proteomes" id="UP000294530"/>
    </source>
</evidence>
<organism evidence="1 2">
    <name type="scientific">Bremia lactucae</name>
    <name type="common">Lettuce downy mildew</name>
    <dbReference type="NCBI Taxonomy" id="4779"/>
    <lineage>
        <taxon>Eukaryota</taxon>
        <taxon>Sar</taxon>
        <taxon>Stramenopiles</taxon>
        <taxon>Oomycota</taxon>
        <taxon>Peronosporomycetes</taxon>
        <taxon>Peronosporales</taxon>
        <taxon>Peronosporaceae</taxon>
        <taxon>Bremia</taxon>
    </lineage>
</organism>
<evidence type="ECO:0000313" key="1">
    <source>
        <dbReference type="EMBL" id="TDH70563.1"/>
    </source>
</evidence>
<accession>A0A976FPI7</accession>
<sequence length="70" mass="7543">MILKRMEVVGDELAEKKTTIKAGISSLSEKTIDTEVNLVETDTRTDSVPAVEVATRAITALIEIMIPAAN</sequence>
<dbReference type="KEGG" id="blac:94344172"/>